<feature type="binding site" evidence="3">
    <location>
        <position position="234"/>
    </location>
    <ligand>
        <name>FAD</name>
        <dbReference type="ChEBI" id="CHEBI:57692"/>
    </ligand>
</feature>
<name>A0A0B7KHU4_BIOOC</name>
<dbReference type="AlphaFoldDB" id="A0A0B7KHU4"/>
<proteinExistence type="inferred from homology"/>
<sequence length="576" mass="63237">MASNNKYDFIIVGAGPAGCSLARGLANSLSRPSVCLVEAGGINNDASNRVIGNLFVQKMNPDQAKLYESKPQQALSGRKIDLTRGAGLGGSSAVNFTAWTIPPRDDFEAIANITGDPSWRWENAKRRYKALETYHDKHPEVPAGTERYLNPKPADHGYSGPLHIGFDNRWDGYATEMVDIWSDNGYPINPDLGNGDFLGISICPKTVHRGTRVTADNLLYPLPSNLHIKTASHVRRVIFEGKRATGISLLDGTVLSARKEVILSAGALDTPKILMHSGIGPAEQLSKFGIQTIVDNKFVGQNTKDHYHVALKYGRSEESNEVAAFFRDKARQEAALREWSLYRTGDFTNLGTAMNMGFFKSDAVLNSQEFKSLSKEEQARLEMPSVPTYEIAVLGIAPEYYLAPETSPPLLSVLVFVHNSQYKGSMRLVSDDPTVPLDFDVGFMAHPYDRRVAIEATKEVLKFTGSTAFRKDEHPTQAAFDVPKDDSDESILAFWNKDCTSTWHTVGSCKMGRRGDETAVVDTQFSVKGVKGLRVADLSVLPVLVSSHTQTAAYQIGMLAAEKLVAEYRLNGKSAL</sequence>
<dbReference type="PIRSF" id="PIRSF000137">
    <property type="entry name" value="Alcohol_oxidase"/>
    <property type="match status" value="1"/>
</dbReference>
<keyword evidence="3" id="KW-0274">FAD</keyword>
<dbReference type="InterPro" id="IPR007867">
    <property type="entry name" value="GMC_OxRtase_C"/>
</dbReference>
<gene>
    <name evidence="5" type="ORF">BN869_000010498_1</name>
</gene>
<evidence type="ECO:0000256" key="3">
    <source>
        <dbReference type="PIRSR" id="PIRSR000137-2"/>
    </source>
</evidence>
<evidence type="ECO:0000259" key="4">
    <source>
        <dbReference type="PROSITE" id="PS00624"/>
    </source>
</evidence>
<dbReference type="GO" id="GO:0016614">
    <property type="term" value="F:oxidoreductase activity, acting on CH-OH group of donors"/>
    <property type="evidence" value="ECO:0007669"/>
    <property type="project" value="InterPro"/>
</dbReference>
<dbReference type="Pfam" id="PF00732">
    <property type="entry name" value="GMC_oxred_N"/>
    <property type="match status" value="1"/>
</dbReference>
<organism evidence="5">
    <name type="scientific">Bionectria ochroleuca</name>
    <name type="common">Gliocladium roseum</name>
    <dbReference type="NCBI Taxonomy" id="29856"/>
    <lineage>
        <taxon>Eukaryota</taxon>
        <taxon>Fungi</taxon>
        <taxon>Dikarya</taxon>
        <taxon>Ascomycota</taxon>
        <taxon>Pezizomycotina</taxon>
        <taxon>Sordariomycetes</taxon>
        <taxon>Hypocreomycetidae</taxon>
        <taxon>Hypocreales</taxon>
        <taxon>Bionectriaceae</taxon>
        <taxon>Clonostachys</taxon>
    </lineage>
</organism>
<evidence type="ECO:0000256" key="2">
    <source>
        <dbReference type="PIRSR" id="PIRSR000137-1"/>
    </source>
</evidence>
<comment type="cofactor">
    <cofactor evidence="3">
        <name>FAD</name>
        <dbReference type="ChEBI" id="CHEBI:57692"/>
    </cofactor>
</comment>
<evidence type="ECO:0000256" key="1">
    <source>
        <dbReference type="ARBA" id="ARBA00010790"/>
    </source>
</evidence>
<dbReference type="InterPro" id="IPR000172">
    <property type="entry name" value="GMC_OxRdtase_N"/>
</dbReference>
<keyword evidence="3" id="KW-0285">Flavoprotein</keyword>
<dbReference type="InterPro" id="IPR036188">
    <property type="entry name" value="FAD/NAD-bd_sf"/>
</dbReference>
<dbReference type="PANTHER" id="PTHR11552:SF134">
    <property type="entry name" value="GLUCOSE-METHANOL-CHOLINE OXIDOREDUCTASE N-TERMINAL DOMAIN-CONTAINING PROTEIN"/>
    <property type="match status" value="1"/>
</dbReference>
<evidence type="ECO:0000313" key="5">
    <source>
        <dbReference type="EMBL" id="CEO54440.1"/>
    </source>
</evidence>
<accession>A0A0B7KHU4</accession>
<dbReference type="Gene3D" id="3.30.560.10">
    <property type="entry name" value="Glucose Oxidase, domain 3"/>
    <property type="match status" value="1"/>
</dbReference>
<dbReference type="PANTHER" id="PTHR11552">
    <property type="entry name" value="GLUCOSE-METHANOL-CHOLINE GMC OXIDOREDUCTASE"/>
    <property type="match status" value="1"/>
</dbReference>
<dbReference type="SUPFAM" id="SSF51905">
    <property type="entry name" value="FAD/NAD(P)-binding domain"/>
    <property type="match status" value="1"/>
</dbReference>
<dbReference type="Pfam" id="PF05199">
    <property type="entry name" value="GMC_oxred_C"/>
    <property type="match status" value="1"/>
</dbReference>
<feature type="binding site" evidence="3">
    <location>
        <begin position="503"/>
        <end position="504"/>
    </location>
    <ligand>
        <name>FAD</name>
        <dbReference type="ChEBI" id="CHEBI:57692"/>
    </ligand>
</feature>
<reference evidence="5" key="1">
    <citation type="submission" date="2015-01" db="EMBL/GenBank/DDBJ databases">
        <authorList>
            <person name="Durling Mikael"/>
        </authorList>
    </citation>
    <scope>NUCLEOTIDE SEQUENCE</scope>
</reference>
<feature type="domain" description="Glucose-methanol-choline oxidoreductase N-terminal" evidence="4">
    <location>
        <begin position="266"/>
        <end position="280"/>
    </location>
</feature>
<dbReference type="Gene3D" id="3.50.50.60">
    <property type="entry name" value="FAD/NAD(P)-binding domain"/>
    <property type="match status" value="1"/>
</dbReference>
<dbReference type="InterPro" id="IPR012132">
    <property type="entry name" value="GMC_OxRdtase"/>
</dbReference>
<feature type="active site" description="Proton acceptor" evidence="2">
    <location>
        <position position="548"/>
    </location>
</feature>
<dbReference type="EMBL" id="CDPU01000042">
    <property type="protein sequence ID" value="CEO54440.1"/>
    <property type="molecule type" value="Genomic_DNA"/>
</dbReference>
<comment type="similarity">
    <text evidence="1">Belongs to the GMC oxidoreductase family.</text>
</comment>
<dbReference type="PROSITE" id="PS00624">
    <property type="entry name" value="GMC_OXRED_2"/>
    <property type="match status" value="1"/>
</dbReference>
<dbReference type="GO" id="GO:0050660">
    <property type="term" value="F:flavin adenine dinucleotide binding"/>
    <property type="evidence" value="ECO:0007669"/>
    <property type="project" value="InterPro"/>
</dbReference>
<dbReference type="SUPFAM" id="SSF54373">
    <property type="entry name" value="FAD-linked reductases, C-terminal domain"/>
    <property type="match status" value="1"/>
</dbReference>
<feature type="active site" description="Proton donor" evidence="2">
    <location>
        <position position="504"/>
    </location>
</feature>
<protein>
    <recommendedName>
        <fullName evidence="4">Glucose-methanol-choline oxidoreductase N-terminal domain-containing protein</fullName>
    </recommendedName>
</protein>